<dbReference type="EMBL" id="OY660867">
    <property type="protein sequence ID" value="CAJ1055553.1"/>
    <property type="molecule type" value="Genomic_DNA"/>
</dbReference>
<dbReference type="Proteomes" id="UP001178508">
    <property type="component" value="Chromosome 4"/>
</dbReference>
<evidence type="ECO:0000313" key="2">
    <source>
        <dbReference type="EMBL" id="CAJ1055553.1"/>
    </source>
</evidence>
<gene>
    <name evidence="2" type="ORF">XNOV1_A017191</name>
</gene>
<proteinExistence type="predicted"/>
<evidence type="ECO:0000256" key="1">
    <source>
        <dbReference type="SAM" id="MobiDB-lite"/>
    </source>
</evidence>
<feature type="non-terminal residue" evidence="2">
    <location>
        <position position="1"/>
    </location>
</feature>
<organism evidence="2 3">
    <name type="scientific">Xyrichtys novacula</name>
    <name type="common">Pearly razorfish</name>
    <name type="synonym">Hemipteronotus novacula</name>
    <dbReference type="NCBI Taxonomy" id="13765"/>
    <lineage>
        <taxon>Eukaryota</taxon>
        <taxon>Metazoa</taxon>
        <taxon>Chordata</taxon>
        <taxon>Craniata</taxon>
        <taxon>Vertebrata</taxon>
        <taxon>Euteleostomi</taxon>
        <taxon>Actinopterygii</taxon>
        <taxon>Neopterygii</taxon>
        <taxon>Teleostei</taxon>
        <taxon>Neoteleostei</taxon>
        <taxon>Acanthomorphata</taxon>
        <taxon>Eupercaria</taxon>
        <taxon>Labriformes</taxon>
        <taxon>Labridae</taxon>
        <taxon>Xyrichtys</taxon>
    </lineage>
</organism>
<feature type="region of interest" description="Disordered" evidence="1">
    <location>
        <begin position="146"/>
        <end position="182"/>
    </location>
</feature>
<sequence length="220" mass="23140">DDSECDADNNGSVWRGRFSFISDATYAAVPNPGHAFSEVASLATEMSKQLFLLKRYVSQLPEGGCCDLSVCVDEGPSETNNFVLNPESDCEPIVSAGSPVNQVGGCGGVGGDGCCDLSVHVDEGPSETNNFVLNPESDCESIVSAGSPVNQVGGNGADGGVEESADSSSNSTDDVDGHEHVQFRDVPAFNSFELRQHIDLRDINPDNVDQVPVRVRNSAV</sequence>
<keyword evidence="3" id="KW-1185">Reference proteome</keyword>
<reference evidence="2" key="1">
    <citation type="submission" date="2023-08" db="EMBL/GenBank/DDBJ databases">
        <authorList>
            <person name="Alioto T."/>
            <person name="Alioto T."/>
            <person name="Gomez Garrido J."/>
        </authorList>
    </citation>
    <scope>NUCLEOTIDE SEQUENCE</scope>
</reference>
<evidence type="ECO:0000313" key="3">
    <source>
        <dbReference type="Proteomes" id="UP001178508"/>
    </source>
</evidence>
<name>A0AAV1F488_XYRNO</name>
<dbReference type="AlphaFoldDB" id="A0AAV1F488"/>
<accession>A0AAV1F488</accession>
<protein>
    <submittedName>
        <fullName evidence="2">Uncharacterized protein</fullName>
    </submittedName>
</protein>